<gene>
    <name evidence="7" type="ORF">INT48_005547</name>
</gene>
<dbReference type="CDD" id="cd00180">
    <property type="entry name" value="PKc"/>
    <property type="match status" value="1"/>
</dbReference>
<keyword evidence="1" id="KW-0808">Transferase</keyword>
<dbReference type="SMART" id="SM00220">
    <property type="entry name" value="S_TKc"/>
    <property type="match status" value="1"/>
</dbReference>
<sequence>MNSTNTQSQVNKHRAALDKPRAACTECDRPSNFCQHHKNSTSSRSTSKNPKKTTRYQPYPSSNLDNQSKVSHRSKKNDRAATNLNNKEPKQDKEVIIIDSSSDEEDSHVSSQKVSITQTAEPEPCTVASAAAPTVEPTATEQEATKKSRVIRKDKSPHRPAKKPLATDQGRTTTTRAGRVSAKPKPKPVSSCTSLDINQDPSAAKSKRKASVSRRAKSEPYAAAKPPRRVSGAVGQESNVSVQEKDSSGITAEPRPKRKASVLTEAPDLSTSSDQADEPSGKSRRKSPAELTSKKRASRAATNKRASGKKSSGGFTIDLNVLTPATPEPKEEEPVPEEEEPVPEEEEPVPEEEEPVPEEEEPVPEIDYLQLIKDDLSTLHIKKDELTVSDKVLGEGQVGTVYEGMYGQTRVACKTICLEIDEGYFYFQMYKELVFSRKLSECQNIIKYFGWTFDDDNGKFYLIQPLIDNGDARKYLFQKGTFYPEEVLAAGVCLFSALKDAHAADVGIVDLKLENFLLESSGSGFLTDLGSCVEFYGRDSVNLDDEVQWTKSVAAPEMIRKSEFSKTSDVFMGTLMLAESMTSELSDVEFKNKVLRRKANGAVRFSPAKINARYSSYFDLLSKGLQNEASSRPTAEEMLSGLVALKEGGLAVRA</sequence>
<protein>
    <recommendedName>
        <fullName evidence="6">Protein kinase domain-containing protein</fullName>
    </recommendedName>
</protein>
<evidence type="ECO:0000256" key="1">
    <source>
        <dbReference type="ARBA" id="ARBA00022679"/>
    </source>
</evidence>
<dbReference type="EMBL" id="JAEPRE010000005">
    <property type="protein sequence ID" value="KAG2237511.1"/>
    <property type="molecule type" value="Genomic_DNA"/>
</dbReference>
<name>A0A8H7T074_9FUNG</name>
<dbReference type="Gene3D" id="1.10.510.10">
    <property type="entry name" value="Transferase(Phosphotransferase) domain 1"/>
    <property type="match status" value="1"/>
</dbReference>
<dbReference type="GO" id="GO:0000165">
    <property type="term" value="P:MAPK cascade"/>
    <property type="evidence" value="ECO:0007669"/>
    <property type="project" value="UniProtKB-ARBA"/>
</dbReference>
<keyword evidence="2" id="KW-0547">Nucleotide-binding</keyword>
<dbReference type="Gene3D" id="3.30.200.20">
    <property type="entry name" value="Phosphorylase Kinase, domain 1"/>
    <property type="match status" value="1"/>
</dbReference>
<accession>A0A8H7T074</accession>
<feature type="compositionally biased region" description="Acidic residues" evidence="5">
    <location>
        <begin position="334"/>
        <end position="363"/>
    </location>
</feature>
<evidence type="ECO:0000256" key="4">
    <source>
        <dbReference type="ARBA" id="ARBA00022840"/>
    </source>
</evidence>
<dbReference type="PANTHER" id="PTHR48016:SF56">
    <property type="entry name" value="MAPKK KINASE"/>
    <property type="match status" value="1"/>
</dbReference>
<evidence type="ECO:0000256" key="3">
    <source>
        <dbReference type="ARBA" id="ARBA00022777"/>
    </source>
</evidence>
<dbReference type="AlphaFoldDB" id="A0A8H7T074"/>
<dbReference type="SUPFAM" id="SSF56112">
    <property type="entry name" value="Protein kinase-like (PK-like)"/>
    <property type="match status" value="1"/>
</dbReference>
<feature type="compositionally biased region" description="Low complexity" evidence="5">
    <location>
        <begin position="126"/>
        <end position="142"/>
    </location>
</feature>
<feature type="compositionally biased region" description="Polar residues" evidence="5">
    <location>
        <begin position="59"/>
        <end position="69"/>
    </location>
</feature>
<comment type="caution">
    <text evidence="7">The sequence shown here is derived from an EMBL/GenBank/DDBJ whole genome shotgun (WGS) entry which is preliminary data.</text>
</comment>
<dbReference type="Pfam" id="PF00069">
    <property type="entry name" value="Pkinase"/>
    <property type="match status" value="1"/>
</dbReference>
<dbReference type="Proteomes" id="UP000613177">
    <property type="component" value="Unassembled WGS sequence"/>
</dbReference>
<feature type="compositionally biased region" description="Polar residues" evidence="5">
    <location>
        <begin position="190"/>
        <end position="201"/>
    </location>
</feature>
<feature type="domain" description="Protein kinase" evidence="6">
    <location>
        <begin position="387"/>
        <end position="645"/>
    </location>
</feature>
<keyword evidence="3" id="KW-0418">Kinase</keyword>
<dbReference type="InterPro" id="IPR011009">
    <property type="entry name" value="Kinase-like_dom_sf"/>
</dbReference>
<feature type="region of interest" description="Disordered" evidence="5">
    <location>
        <begin position="1"/>
        <end position="363"/>
    </location>
</feature>
<feature type="compositionally biased region" description="Polar residues" evidence="5">
    <location>
        <begin position="1"/>
        <end position="10"/>
    </location>
</feature>
<dbReference type="GO" id="GO:0005524">
    <property type="term" value="F:ATP binding"/>
    <property type="evidence" value="ECO:0007669"/>
    <property type="project" value="UniProtKB-KW"/>
</dbReference>
<evidence type="ECO:0000259" key="6">
    <source>
        <dbReference type="PROSITE" id="PS50011"/>
    </source>
</evidence>
<feature type="compositionally biased region" description="Basic and acidic residues" evidence="5">
    <location>
        <begin position="15"/>
        <end position="29"/>
    </location>
</feature>
<feature type="compositionally biased region" description="Basic residues" evidence="5">
    <location>
        <begin position="205"/>
        <end position="215"/>
    </location>
</feature>
<keyword evidence="4" id="KW-0067">ATP-binding</keyword>
<evidence type="ECO:0000313" key="7">
    <source>
        <dbReference type="EMBL" id="KAG2237511.1"/>
    </source>
</evidence>
<dbReference type="PANTHER" id="PTHR48016">
    <property type="entry name" value="MAP KINASE KINASE KINASE SSK2-RELATED-RELATED"/>
    <property type="match status" value="1"/>
</dbReference>
<dbReference type="GO" id="GO:0004672">
    <property type="term" value="F:protein kinase activity"/>
    <property type="evidence" value="ECO:0007669"/>
    <property type="project" value="InterPro"/>
</dbReference>
<organism evidence="7 8">
    <name type="scientific">Thamnidium elegans</name>
    <dbReference type="NCBI Taxonomy" id="101142"/>
    <lineage>
        <taxon>Eukaryota</taxon>
        <taxon>Fungi</taxon>
        <taxon>Fungi incertae sedis</taxon>
        <taxon>Mucoromycota</taxon>
        <taxon>Mucoromycotina</taxon>
        <taxon>Mucoromycetes</taxon>
        <taxon>Mucorales</taxon>
        <taxon>Mucorineae</taxon>
        <taxon>Mucoraceae</taxon>
        <taxon>Thamnidium</taxon>
    </lineage>
</organism>
<feature type="compositionally biased region" description="Polar residues" evidence="5">
    <location>
        <begin position="300"/>
        <end position="314"/>
    </location>
</feature>
<dbReference type="InterPro" id="IPR050538">
    <property type="entry name" value="MAP_kinase_kinase_kinase"/>
</dbReference>
<proteinExistence type="predicted"/>
<evidence type="ECO:0000256" key="2">
    <source>
        <dbReference type="ARBA" id="ARBA00022741"/>
    </source>
</evidence>
<reference evidence="7" key="1">
    <citation type="submission" date="2021-01" db="EMBL/GenBank/DDBJ databases">
        <title>Metabolic potential, ecology and presence of endohyphal bacteria is reflected in genomic diversity of Mucoromycotina.</title>
        <authorList>
            <person name="Muszewska A."/>
            <person name="Okrasinska A."/>
            <person name="Steczkiewicz K."/>
            <person name="Drgas O."/>
            <person name="Orlowska M."/>
            <person name="Perlinska-Lenart U."/>
            <person name="Aleksandrzak-Piekarczyk T."/>
            <person name="Szatraj K."/>
            <person name="Zielenkiewicz U."/>
            <person name="Pilsyk S."/>
            <person name="Malc E."/>
            <person name="Mieczkowski P."/>
            <person name="Kruszewska J.S."/>
            <person name="Biernat P."/>
            <person name="Pawlowska J."/>
        </authorList>
    </citation>
    <scope>NUCLEOTIDE SEQUENCE</scope>
    <source>
        <strain evidence="7">WA0000018081</strain>
    </source>
</reference>
<dbReference type="PROSITE" id="PS50011">
    <property type="entry name" value="PROTEIN_KINASE_DOM"/>
    <property type="match status" value="1"/>
</dbReference>
<feature type="compositionally biased region" description="Basic and acidic residues" evidence="5">
    <location>
        <begin position="143"/>
        <end position="154"/>
    </location>
</feature>
<dbReference type="InterPro" id="IPR000719">
    <property type="entry name" value="Prot_kinase_dom"/>
</dbReference>
<keyword evidence="8" id="KW-1185">Reference proteome</keyword>
<feature type="compositionally biased region" description="Basic and acidic residues" evidence="5">
    <location>
        <begin position="87"/>
        <end position="96"/>
    </location>
</feature>
<evidence type="ECO:0000313" key="8">
    <source>
        <dbReference type="Proteomes" id="UP000613177"/>
    </source>
</evidence>
<evidence type="ECO:0000256" key="5">
    <source>
        <dbReference type="SAM" id="MobiDB-lite"/>
    </source>
</evidence>